<dbReference type="eggNOG" id="COG1669">
    <property type="taxonomic scope" value="Bacteria"/>
</dbReference>
<dbReference type="Proteomes" id="UP000018680">
    <property type="component" value="Chromosome"/>
</dbReference>
<dbReference type="EMBL" id="CP006939">
    <property type="protein sequence ID" value="AHC16514.1"/>
    <property type="molecule type" value="Genomic_DNA"/>
</dbReference>
<gene>
    <name evidence="1" type="ORF">L21SP2_3174</name>
</gene>
<dbReference type="GO" id="GO:0016740">
    <property type="term" value="F:transferase activity"/>
    <property type="evidence" value="ECO:0007669"/>
    <property type="project" value="UniProtKB-KW"/>
</dbReference>
<reference evidence="1 2" key="1">
    <citation type="journal article" date="2015" name="Stand. Genomic Sci.">
        <title>Complete genome sequence and description of Salinispira pacifica gen. nov., sp. nov., a novel spirochaete isolated form a hypersaline microbial mat.</title>
        <authorList>
            <person name="Ben Hania W."/>
            <person name="Joseph M."/>
            <person name="Schumann P."/>
            <person name="Bunk B."/>
            <person name="Fiebig A."/>
            <person name="Sproer C."/>
            <person name="Klenk H.P."/>
            <person name="Fardeau M.L."/>
            <person name="Spring S."/>
        </authorList>
    </citation>
    <scope>NUCLEOTIDE SEQUENCE [LARGE SCALE GENOMIC DNA]</scope>
    <source>
        <strain evidence="1 2">L21-RPul-D2</strain>
    </source>
</reference>
<organism evidence="1 2">
    <name type="scientific">Salinispira pacifica</name>
    <dbReference type="NCBI Taxonomy" id="1307761"/>
    <lineage>
        <taxon>Bacteria</taxon>
        <taxon>Pseudomonadati</taxon>
        <taxon>Spirochaetota</taxon>
        <taxon>Spirochaetia</taxon>
        <taxon>Spirochaetales</taxon>
        <taxon>Spirochaetaceae</taxon>
        <taxon>Salinispira</taxon>
    </lineage>
</organism>
<dbReference type="RefSeq" id="WP_024269410.1">
    <property type="nucleotide sequence ID" value="NC_023035.1"/>
</dbReference>
<protein>
    <submittedName>
        <fullName evidence="1">Nucleotidyltransferase substrate binding protein</fullName>
    </submittedName>
</protein>
<dbReference type="SUPFAM" id="SSF81593">
    <property type="entry name" value="Nucleotidyltransferase substrate binding subunit/domain"/>
    <property type="match status" value="1"/>
</dbReference>
<dbReference type="AlphaFoldDB" id="V5WMY5"/>
<keyword evidence="1" id="KW-0808">Transferase</keyword>
<sequence>MEQDVRWIQRFSNYQKAFNQLKYGVELASERELNQLEKQGLIQSFEFVHELAWKTLKNYLENKGIMGLIGSKDSTRQAFREGLISDGEVWMEMIKARNLTSHTYEEKTAQKIFDAIIDSFFPAFRAFEKNFSRLAETDDNDE</sequence>
<dbReference type="NCBIfam" id="TIGR01987">
    <property type="entry name" value="HI0074"/>
    <property type="match status" value="1"/>
</dbReference>
<dbReference type="STRING" id="1307761.L21SP2_3174"/>
<dbReference type="KEGG" id="slr:L21SP2_3174"/>
<dbReference type="Gene3D" id="1.20.120.330">
    <property type="entry name" value="Nucleotidyltransferases domain 2"/>
    <property type="match status" value="1"/>
</dbReference>
<keyword evidence="2" id="KW-1185">Reference proteome</keyword>
<dbReference type="PATRIC" id="fig|1307761.3.peg.3162"/>
<name>V5WMY5_9SPIO</name>
<evidence type="ECO:0000313" key="2">
    <source>
        <dbReference type="Proteomes" id="UP000018680"/>
    </source>
</evidence>
<evidence type="ECO:0000313" key="1">
    <source>
        <dbReference type="EMBL" id="AHC16514.1"/>
    </source>
</evidence>
<dbReference type="InterPro" id="IPR010235">
    <property type="entry name" value="HepT"/>
</dbReference>
<dbReference type="OrthoDB" id="9810452at2"/>
<dbReference type="Pfam" id="PF08780">
    <property type="entry name" value="NTase_sub_bind"/>
    <property type="match status" value="1"/>
</dbReference>
<accession>V5WMY5</accession>
<dbReference type="HOGENOM" id="CLU_118479_1_0_12"/>
<proteinExistence type="predicted"/>